<evidence type="ECO:0000313" key="1">
    <source>
        <dbReference type="Proteomes" id="UP000515211"/>
    </source>
</evidence>
<sequence>MEPSRMPYNLRPRDRKVDYSYRRPKRVTREESIRKEEEEIQVQLDDPIRQEEIEDQYERLCKKYYLEKLFPYPLMAMKHYNNDRKEEEQFKVTDHVRDISMWCGKVGGFHALHFRARPKKVGEILPNSSDEVPTVDFFALIHRMPNDEVHVSYCERNPNPNPPEKGTPLSRYVPLRCEVCGLADAEAVKAKNKGK</sequence>
<gene>
    <name evidence="2" type="primary">LOC110273222</name>
</gene>
<dbReference type="AlphaFoldDB" id="A0A6P5M966"/>
<dbReference type="Proteomes" id="UP000515211">
    <property type="component" value="Chromosome 6"/>
</dbReference>
<name>A0A6P5M966_ARADU</name>
<proteinExistence type="predicted"/>
<dbReference type="KEGG" id="adu:110273222"/>
<keyword evidence="1" id="KW-1185">Reference proteome</keyword>
<organism evidence="1 2">
    <name type="scientific">Arachis duranensis</name>
    <name type="common">Wild peanut</name>
    <dbReference type="NCBI Taxonomy" id="130453"/>
    <lineage>
        <taxon>Eukaryota</taxon>
        <taxon>Viridiplantae</taxon>
        <taxon>Streptophyta</taxon>
        <taxon>Embryophyta</taxon>
        <taxon>Tracheophyta</taxon>
        <taxon>Spermatophyta</taxon>
        <taxon>Magnoliopsida</taxon>
        <taxon>eudicotyledons</taxon>
        <taxon>Gunneridae</taxon>
        <taxon>Pentapetalae</taxon>
        <taxon>rosids</taxon>
        <taxon>fabids</taxon>
        <taxon>Fabales</taxon>
        <taxon>Fabaceae</taxon>
        <taxon>Papilionoideae</taxon>
        <taxon>50 kb inversion clade</taxon>
        <taxon>dalbergioids sensu lato</taxon>
        <taxon>Dalbergieae</taxon>
        <taxon>Pterocarpus clade</taxon>
        <taxon>Arachis</taxon>
    </lineage>
</organism>
<accession>A0A6P5M966</accession>
<evidence type="ECO:0000313" key="2">
    <source>
        <dbReference type="RefSeq" id="XP_020981682.1"/>
    </source>
</evidence>
<reference evidence="2" key="2">
    <citation type="submission" date="2025-08" db="UniProtKB">
        <authorList>
            <consortium name="RefSeq"/>
        </authorList>
    </citation>
    <scope>IDENTIFICATION</scope>
    <source>
        <tissue evidence="2">Whole plant</tissue>
    </source>
</reference>
<reference evidence="1" key="1">
    <citation type="journal article" date="2016" name="Nat. Genet.">
        <title>The genome sequences of Arachis duranensis and Arachis ipaensis, the diploid ancestors of cultivated peanut.</title>
        <authorList>
            <person name="Bertioli D.J."/>
            <person name="Cannon S.B."/>
            <person name="Froenicke L."/>
            <person name="Huang G."/>
            <person name="Farmer A.D."/>
            <person name="Cannon E.K."/>
            <person name="Liu X."/>
            <person name="Gao D."/>
            <person name="Clevenger J."/>
            <person name="Dash S."/>
            <person name="Ren L."/>
            <person name="Moretzsohn M.C."/>
            <person name="Shirasawa K."/>
            <person name="Huang W."/>
            <person name="Vidigal B."/>
            <person name="Abernathy B."/>
            <person name="Chu Y."/>
            <person name="Niederhuth C.E."/>
            <person name="Umale P."/>
            <person name="Araujo A.C."/>
            <person name="Kozik A."/>
            <person name="Kim K.D."/>
            <person name="Burow M.D."/>
            <person name="Varshney R.K."/>
            <person name="Wang X."/>
            <person name="Zhang X."/>
            <person name="Barkley N."/>
            <person name="Guimaraes P.M."/>
            <person name="Isobe S."/>
            <person name="Guo B."/>
            <person name="Liao B."/>
            <person name="Stalker H.T."/>
            <person name="Schmitz R.J."/>
            <person name="Scheffler B.E."/>
            <person name="Leal-Bertioli S.C."/>
            <person name="Xun X."/>
            <person name="Jackson S.A."/>
            <person name="Michelmore R."/>
            <person name="Ozias-Akins P."/>
        </authorList>
    </citation>
    <scope>NUCLEOTIDE SEQUENCE [LARGE SCALE GENOMIC DNA]</scope>
    <source>
        <strain evidence="1">cv. V14167</strain>
    </source>
</reference>
<dbReference type="GeneID" id="110273222"/>
<protein>
    <submittedName>
        <fullName evidence="2">Uncharacterized protein LOC110273222</fullName>
    </submittedName>
</protein>
<dbReference type="RefSeq" id="XP_020981682.1">
    <property type="nucleotide sequence ID" value="XM_021126023.2"/>
</dbReference>